<gene>
    <name evidence="4" type="ORF">PVAND_008183</name>
</gene>
<keyword evidence="3" id="KW-0732">Signal</keyword>
<dbReference type="InterPro" id="IPR001611">
    <property type="entry name" value="Leu-rich_rpt"/>
</dbReference>
<dbReference type="Proteomes" id="UP001107558">
    <property type="component" value="Chromosome 2"/>
</dbReference>
<name>A0A9J6C8P2_POLVA</name>
<keyword evidence="5" id="KW-1185">Reference proteome</keyword>
<dbReference type="PANTHER" id="PTHR24366">
    <property type="entry name" value="IG(IMMUNOGLOBULIN) AND LRR(LEUCINE RICH REPEAT) DOMAINS"/>
    <property type="match status" value="1"/>
</dbReference>
<feature type="chain" id="PRO_5039892482" evidence="3">
    <location>
        <begin position="19"/>
        <end position="545"/>
    </location>
</feature>
<dbReference type="InterPro" id="IPR032675">
    <property type="entry name" value="LRR_dom_sf"/>
</dbReference>
<dbReference type="FunFam" id="3.80.10.10:FF:001164">
    <property type="entry name" value="GH01279p"/>
    <property type="match status" value="1"/>
</dbReference>
<dbReference type="SUPFAM" id="SSF52058">
    <property type="entry name" value="L domain-like"/>
    <property type="match status" value="2"/>
</dbReference>
<dbReference type="EMBL" id="JADBJN010000002">
    <property type="protein sequence ID" value="KAG5678516.1"/>
    <property type="molecule type" value="Genomic_DNA"/>
</dbReference>
<evidence type="ECO:0000313" key="4">
    <source>
        <dbReference type="EMBL" id="KAG5678516.1"/>
    </source>
</evidence>
<proteinExistence type="predicted"/>
<feature type="signal peptide" evidence="3">
    <location>
        <begin position="1"/>
        <end position="18"/>
    </location>
</feature>
<dbReference type="SMART" id="SM00369">
    <property type="entry name" value="LRR_TYP"/>
    <property type="match status" value="13"/>
</dbReference>
<dbReference type="Pfam" id="PF13855">
    <property type="entry name" value="LRR_8"/>
    <property type="match status" value="4"/>
</dbReference>
<evidence type="ECO:0000256" key="1">
    <source>
        <dbReference type="ARBA" id="ARBA00022614"/>
    </source>
</evidence>
<evidence type="ECO:0000256" key="3">
    <source>
        <dbReference type="SAM" id="SignalP"/>
    </source>
</evidence>
<dbReference type="Gene3D" id="3.80.10.10">
    <property type="entry name" value="Ribonuclease Inhibitor"/>
    <property type="match status" value="3"/>
</dbReference>
<dbReference type="Pfam" id="PF13516">
    <property type="entry name" value="LRR_6"/>
    <property type="match status" value="1"/>
</dbReference>
<evidence type="ECO:0000313" key="5">
    <source>
        <dbReference type="Proteomes" id="UP001107558"/>
    </source>
</evidence>
<dbReference type="AlphaFoldDB" id="A0A9J6C8P2"/>
<dbReference type="PANTHER" id="PTHR24366:SF170">
    <property type="entry name" value="RE50361P"/>
    <property type="match status" value="1"/>
</dbReference>
<keyword evidence="2" id="KW-0677">Repeat</keyword>
<accession>A0A9J6C8P2</accession>
<dbReference type="OrthoDB" id="676979at2759"/>
<evidence type="ECO:0000256" key="2">
    <source>
        <dbReference type="ARBA" id="ARBA00022737"/>
    </source>
</evidence>
<keyword evidence="1" id="KW-0433">Leucine-rich repeat</keyword>
<organism evidence="4 5">
    <name type="scientific">Polypedilum vanderplanki</name>
    <name type="common">Sleeping chironomid midge</name>
    <dbReference type="NCBI Taxonomy" id="319348"/>
    <lineage>
        <taxon>Eukaryota</taxon>
        <taxon>Metazoa</taxon>
        <taxon>Ecdysozoa</taxon>
        <taxon>Arthropoda</taxon>
        <taxon>Hexapoda</taxon>
        <taxon>Insecta</taxon>
        <taxon>Pterygota</taxon>
        <taxon>Neoptera</taxon>
        <taxon>Endopterygota</taxon>
        <taxon>Diptera</taxon>
        <taxon>Nematocera</taxon>
        <taxon>Chironomoidea</taxon>
        <taxon>Chironomidae</taxon>
        <taxon>Chironominae</taxon>
        <taxon>Polypedilum</taxon>
        <taxon>Polypedilum</taxon>
    </lineage>
</organism>
<comment type="caution">
    <text evidence="4">The sequence shown here is derived from an EMBL/GenBank/DDBJ whole genome shotgun (WGS) entry which is preliminary data.</text>
</comment>
<dbReference type="PROSITE" id="PS51450">
    <property type="entry name" value="LRR"/>
    <property type="match status" value="6"/>
</dbReference>
<sequence>MNWVFWFFILNFIIVGHSQKCSQVYDNKNVSQYILCNNVLSMNDISEEIKSNWVSVKIVNKAPTHTQFSNVAVNVPYLNYIQTLDLSRVGTLNFTDTGFSNSYDALKFLDLSNTGLTALKPQWFARKTIETLDLSRNILTELKREHMKFFPRLRVFNASNNDLKHLEANTFIDLKKIEVIVLNNNHIPHVHFESVENLKYLNLRSNKIPNIWATLTKMPNLEIIIIAENEINAINDRSFETLTNLKHFNLSYNNLPHISGAFGGCEKTKLTELDLSYNVIQVLYANCFQDLPLLTFLDISNNRITDINDRVFFKQTLLQTLNLSKNRIATITVKSFENLLQLRTMDISYNKLKTFNYDLFGNKFTGNRLRKLNLNNNELVSLDNSLFAVLRNLVSLNLSSNKFKNISTEIFKSNVNMQEFFLDDNEIEFINANFFKNMPALEEISLQNNRISFIPDYSHLKKFQKASISNNPFQCICLREFIVWARTNKVKIVSTKTNVKNPDCVVVTENNSCVKDENIILGFDLYNRFLDGMPFEENERANFEF</sequence>
<dbReference type="InterPro" id="IPR003591">
    <property type="entry name" value="Leu-rich_rpt_typical-subtyp"/>
</dbReference>
<protein>
    <submittedName>
        <fullName evidence="4">Uncharacterized protein</fullName>
    </submittedName>
</protein>
<reference evidence="4" key="1">
    <citation type="submission" date="2021-03" db="EMBL/GenBank/DDBJ databases">
        <title>Chromosome level genome of the anhydrobiotic midge Polypedilum vanderplanki.</title>
        <authorList>
            <person name="Yoshida Y."/>
            <person name="Kikawada T."/>
            <person name="Gusev O."/>
        </authorList>
    </citation>
    <scope>NUCLEOTIDE SEQUENCE</scope>
    <source>
        <strain evidence="4">NIAS01</strain>
        <tissue evidence="4">Whole body or cell culture</tissue>
    </source>
</reference>